<dbReference type="EMBL" id="LK934634">
    <property type="protein sequence ID" value="CDU16967.1"/>
    <property type="molecule type" value="Genomic_DNA"/>
</dbReference>
<dbReference type="Proteomes" id="UP000072874">
    <property type="component" value="Chromosome 6"/>
</dbReference>
<evidence type="ECO:0000313" key="5">
    <source>
        <dbReference type="Proteomes" id="UP000072904"/>
    </source>
</evidence>
<dbReference type="KEGG" id="pyo:PY17X_0611300"/>
<dbReference type="OrthoDB" id="372941at2759"/>
<dbReference type="VEuPathDB" id="PlasmoDB:PY17X_0611300"/>
<dbReference type="VEuPathDB" id="PlasmoDB:PYYM_0610500"/>
<dbReference type="VEuPathDB" id="PlasmoDB:PY07011"/>
<reference evidence="2" key="3">
    <citation type="submission" date="2014-05" db="EMBL/GenBank/DDBJ databases">
        <authorList>
            <person name="Aslett A.Martin."/>
            <person name="De Silva Nishadi"/>
        </authorList>
    </citation>
    <scope>NUCLEOTIDE SEQUENCE</scope>
    <source>
        <strain evidence="2">YM</strain>
    </source>
</reference>
<evidence type="ECO:0000313" key="4">
    <source>
        <dbReference type="Proteomes" id="UP000072874"/>
    </source>
</evidence>
<dbReference type="EMBL" id="LM993660">
    <property type="protein sequence ID" value="VTZ75308.1"/>
    <property type="molecule type" value="Genomic_DNA"/>
</dbReference>
<evidence type="ECO:0000256" key="1">
    <source>
        <dbReference type="SAM" id="MobiDB-lite"/>
    </source>
</evidence>
<reference evidence="4 5" key="1">
    <citation type="journal article" date="2014" name="BMC Biol.">
        <title>A comprehensive evaluation of rodent malaria parasite genomes and gene expression.</title>
        <authorList>
            <person name="Otto T.D."/>
            <person name="Bohme U."/>
            <person name="Jackson A.P."/>
            <person name="Hunt M."/>
            <person name="Franke-Fayard B."/>
            <person name="Hoeijmakers W.A."/>
            <person name="Religa A.A."/>
            <person name="Robertson L."/>
            <person name="Sanders M."/>
            <person name="Ogun S.A."/>
            <person name="Cunningham D."/>
            <person name="Erhart A."/>
            <person name="Billker O."/>
            <person name="Khan S.M."/>
            <person name="Stunnenberg H.G."/>
            <person name="Langhorne J."/>
            <person name="Holder A.A."/>
            <person name="Waters A.P."/>
            <person name="Newbold C.I."/>
            <person name="Pain A."/>
            <person name="Berriman M."/>
            <person name="Janse C.J."/>
        </authorList>
    </citation>
    <scope>NUCLEOTIDE SEQUENCE [LARGE SCALE GENOMIC DNA]</scope>
    <source>
        <strain evidence="3 4">17X</strain>
        <strain evidence="2 5">YM</strain>
    </source>
</reference>
<reference evidence="3" key="4">
    <citation type="submission" date="2019-05" db="EMBL/GenBank/DDBJ databases">
        <authorList>
            <consortium name="Pathogen Informatics"/>
        </authorList>
    </citation>
    <scope>NUCLEOTIDE SEQUENCE</scope>
    <source>
        <strain evidence="3">17X</strain>
    </source>
</reference>
<evidence type="ECO:0000313" key="2">
    <source>
        <dbReference type="EMBL" id="CDU16967.1"/>
    </source>
</evidence>
<dbReference type="RefSeq" id="XP_731030.2">
    <property type="nucleotide sequence ID" value="XM_725937.2"/>
</dbReference>
<dbReference type="VEuPathDB" id="PlasmoDB:Py17XNL_000600667"/>
<dbReference type="Proteomes" id="UP000072904">
    <property type="component" value="Chromosome 6"/>
</dbReference>
<protein>
    <submittedName>
        <fullName evidence="2">Uncharacterized protein</fullName>
    </submittedName>
</protein>
<feature type="compositionally biased region" description="Acidic residues" evidence="1">
    <location>
        <begin position="247"/>
        <end position="267"/>
    </location>
</feature>
<evidence type="ECO:0000313" key="3">
    <source>
        <dbReference type="EMBL" id="VTZ75308.1"/>
    </source>
</evidence>
<dbReference type="GeneID" id="3830256"/>
<proteinExistence type="predicted"/>
<feature type="region of interest" description="Disordered" evidence="1">
    <location>
        <begin position="239"/>
        <end position="274"/>
    </location>
</feature>
<organism evidence="2 5">
    <name type="scientific">Plasmodium yoelii</name>
    <dbReference type="NCBI Taxonomy" id="5861"/>
    <lineage>
        <taxon>Eukaryota</taxon>
        <taxon>Sar</taxon>
        <taxon>Alveolata</taxon>
        <taxon>Apicomplexa</taxon>
        <taxon>Aconoidasida</taxon>
        <taxon>Haemosporida</taxon>
        <taxon>Plasmodiidae</taxon>
        <taxon>Plasmodium</taxon>
        <taxon>Plasmodium (Vinckeia)</taxon>
    </lineage>
</organism>
<dbReference type="OMA" id="CFFISNE"/>
<dbReference type="VEuPathDB" id="PlasmoDB:PY03065"/>
<dbReference type="AlphaFoldDB" id="A0A078KD47"/>
<sequence>MDGIHINYMKCDKTRDITYEKNKKNKKNKKDEIQHRNDEIDENKITEEYVIWEEKKLAPPKVKNNMPDINKKYLRMDMQVKKENLEKVEPVEPVEPVEYIELVKKKSDENIFCKQSCNDINYNEKKKKGINKYVLFENKEEKRNKFPILLEKNHNDNIEHYDIMSNSDTILSSDNSLENMYEMSYNYFNYNKNNVNNLDNLVSNSREKFISKRLSKKANEIKTNNSGKNKKRCMNDRSDKFLLKNEEETDEETDGETDGETDEEANEETNGSDSTCKKVKLLTGNKMKNCNIFNVDKDLKKCKLGPIVCKLINCDIKNEEIQINPNKNIIDFNPLKYISNQYMENSYKYIVRNDENYQKNYIPCCYNMCNEFIYKIKNKISGKSNRESYLYNIVPTKDEEIYLIKNNMIMKYNNNLKEENVMNRLNIKEKKDMNKKKNIIPSNTNSYINNSNNSNVITFIKYDPKKYTTKPYLYKDIKLNSETNGIKNNFQLKKECKNYLNNLICYTPKHNKNIFYKKKKNFKKNKTYKKNIFENILKKVKLLSYAIFFCFFISSKNRSIKEQKKK</sequence>
<accession>A0A078KD47</accession>
<reference evidence="3" key="2">
    <citation type="submission" date="2014-05" db="EMBL/GenBank/DDBJ databases">
        <authorList>
            <person name="Aslett M.A."/>
            <person name="De Silva N."/>
        </authorList>
    </citation>
    <scope>NUCLEOTIDE SEQUENCE</scope>
    <source>
        <strain evidence="3">17X</strain>
    </source>
</reference>
<name>A0A078KD47_PLAYE</name>
<gene>
    <name evidence="3" type="ORF">PY17X_0611300</name>
    <name evidence="2" type="ORF">PYYM_0610500</name>
</gene>